<gene>
    <name evidence="1" type="ORF">E6A44_018765</name>
</gene>
<proteinExistence type="predicted"/>
<keyword evidence="2" id="KW-1185">Reference proteome</keyword>
<accession>A0ABW9JAP6</accession>
<reference evidence="1 2" key="1">
    <citation type="submission" date="2024-12" db="EMBL/GenBank/DDBJ databases">
        <authorList>
            <person name="Hu S."/>
        </authorList>
    </citation>
    <scope>NUCLEOTIDE SEQUENCE [LARGE SCALE GENOMIC DNA]</scope>
    <source>
        <strain evidence="1 2">THG-T11</strain>
    </source>
</reference>
<dbReference type="PROSITE" id="PS51257">
    <property type="entry name" value="PROKAR_LIPOPROTEIN"/>
    <property type="match status" value="1"/>
</dbReference>
<protein>
    <submittedName>
        <fullName evidence="1">Uncharacterized protein</fullName>
    </submittedName>
</protein>
<dbReference type="Proteomes" id="UP001517247">
    <property type="component" value="Unassembled WGS sequence"/>
</dbReference>
<comment type="caution">
    <text evidence="1">The sequence shown here is derived from an EMBL/GenBank/DDBJ whole genome shotgun (WGS) entry which is preliminary data.</text>
</comment>
<sequence length="159" mass="16979">MKTLKTMCWLLTVSIALVLGCKKDKSDEPEGGSQNSYIYQDVSTNIVSANSLVTTVLGVNTLSVVLKGEGTSKWIQLYFYKSGTTVPLGDFTYKSNLDGTYNPAVNFAGGTIKLDITNSHEMTGGKVNVSKTGDSYTVKVDGVTSRGAVKASYVGKITQ</sequence>
<evidence type="ECO:0000313" key="2">
    <source>
        <dbReference type="Proteomes" id="UP001517247"/>
    </source>
</evidence>
<evidence type="ECO:0000313" key="1">
    <source>
        <dbReference type="EMBL" id="MFN0257634.1"/>
    </source>
</evidence>
<organism evidence="1 2">
    <name type="scientific">Pedobacter ureilyticus</name>
    <dbReference type="NCBI Taxonomy" id="1393051"/>
    <lineage>
        <taxon>Bacteria</taxon>
        <taxon>Pseudomonadati</taxon>
        <taxon>Bacteroidota</taxon>
        <taxon>Sphingobacteriia</taxon>
        <taxon>Sphingobacteriales</taxon>
        <taxon>Sphingobacteriaceae</taxon>
        <taxon>Pedobacter</taxon>
    </lineage>
</organism>
<dbReference type="EMBL" id="SSHJ02000010">
    <property type="protein sequence ID" value="MFN0257634.1"/>
    <property type="molecule type" value="Genomic_DNA"/>
</dbReference>
<name>A0ABW9JAP6_9SPHI</name>
<dbReference type="RefSeq" id="WP_138724720.1">
    <property type="nucleotide sequence ID" value="NZ_SSHJ02000010.1"/>
</dbReference>